<evidence type="ECO:0000256" key="1">
    <source>
        <dbReference type="ARBA" id="ARBA00004202"/>
    </source>
</evidence>
<dbReference type="Gene3D" id="3.40.50.300">
    <property type="entry name" value="P-loop containing nucleotide triphosphate hydrolases"/>
    <property type="match status" value="2"/>
</dbReference>
<evidence type="ECO:0000256" key="7">
    <source>
        <dbReference type="ARBA" id="ARBA00022967"/>
    </source>
</evidence>
<dbReference type="CDD" id="cd03216">
    <property type="entry name" value="ABC_Carb_Monos_I"/>
    <property type="match status" value="1"/>
</dbReference>
<dbReference type="InterPro" id="IPR027417">
    <property type="entry name" value="P-loop_NTPase"/>
</dbReference>
<dbReference type="CDD" id="cd03215">
    <property type="entry name" value="ABC_Carb_Monos_II"/>
    <property type="match status" value="1"/>
</dbReference>
<keyword evidence="5" id="KW-0547">Nucleotide-binding</keyword>
<dbReference type="SMART" id="SM00382">
    <property type="entry name" value="AAA"/>
    <property type="match status" value="1"/>
</dbReference>
<keyword evidence="6 10" id="KW-0067">ATP-binding</keyword>
<evidence type="ECO:0000256" key="3">
    <source>
        <dbReference type="ARBA" id="ARBA00022475"/>
    </source>
</evidence>
<dbReference type="PANTHER" id="PTHR43790">
    <property type="entry name" value="CARBOHYDRATE TRANSPORT ATP-BINDING PROTEIN MG119-RELATED"/>
    <property type="match status" value="1"/>
</dbReference>
<dbReference type="GO" id="GO:0005886">
    <property type="term" value="C:plasma membrane"/>
    <property type="evidence" value="ECO:0007669"/>
    <property type="project" value="UniProtKB-SubCell"/>
</dbReference>
<gene>
    <name evidence="10" type="ORF">MHY01S_02000</name>
</gene>
<organism evidence="10 11">
    <name type="scientific">Meiothermus hypogaeus NBRC 106114</name>
    <dbReference type="NCBI Taxonomy" id="1227553"/>
    <lineage>
        <taxon>Bacteria</taxon>
        <taxon>Thermotogati</taxon>
        <taxon>Deinococcota</taxon>
        <taxon>Deinococci</taxon>
        <taxon>Thermales</taxon>
        <taxon>Thermaceae</taxon>
        <taxon>Meiothermus</taxon>
    </lineage>
</organism>
<sequence>MTKPMVPTAEARPTQRNALEMRGISKRFPLVQANQNVDFSVRWGEVHALVGENGAGKSTLMKILYGIQRPDAGEIWIDGEKRILRDPHDAIALGIGMVHQNFTLVEPFSVLENVILGHEPTAPLGLDMAEARRRVEALVRQFEFQLDLDRRVEDLPVGLRQKVEILKALYRQARILILDEPTAVLTPQETDDLFRFLREYAAQGNAAVFISHKLLEVIQVSDRISVMRDGRMIGTIPTPGATLPQIARMMVGREVELRVEKGPAHPGEAVLEVAHLTVAQAREKPLVRDVSFAVRAGEIVGIAGVQGNGQSELVEALTGLRPYTGEVRFLGRSLDHGDPRRVRRAGVSHIPEDRNQRGLVMGFTSAENLILGDHNQPPYAGPWGFLNQEVIERTASQRIEAFDIRPRSTTLSADRFSGGNAQKIIVARELSRNPRLLIAAQPTRGIDIGATEFVHEQIIRARDRGVAVLLVSADLGEIMVLSDRILVMYEGQIVGELPAQEATEEKLGLLMAGVKA</sequence>
<proteinExistence type="predicted"/>
<evidence type="ECO:0000256" key="5">
    <source>
        <dbReference type="ARBA" id="ARBA00022741"/>
    </source>
</evidence>
<dbReference type="Pfam" id="PF00005">
    <property type="entry name" value="ABC_tran"/>
    <property type="match status" value="2"/>
</dbReference>
<dbReference type="GO" id="GO:0005524">
    <property type="term" value="F:ATP binding"/>
    <property type="evidence" value="ECO:0007669"/>
    <property type="project" value="UniProtKB-KW"/>
</dbReference>
<evidence type="ECO:0000313" key="11">
    <source>
        <dbReference type="Proteomes" id="UP000321197"/>
    </source>
</evidence>
<evidence type="ECO:0000313" key="10">
    <source>
        <dbReference type="EMBL" id="GEM82034.1"/>
    </source>
</evidence>
<keyword evidence="2" id="KW-0813">Transport</keyword>
<reference evidence="10 11" key="1">
    <citation type="submission" date="2019-07" db="EMBL/GenBank/DDBJ databases">
        <title>Whole genome shotgun sequence of Meiothermus hypogaeus NBRC 106114.</title>
        <authorList>
            <person name="Hosoyama A."/>
            <person name="Uohara A."/>
            <person name="Ohji S."/>
            <person name="Ichikawa N."/>
        </authorList>
    </citation>
    <scope>NUCLEOTIDE SEQUENCE [LARGE SCALE GENOMIC DNA]</scope>
    <source>
        <strain evidence="10 11">NBRC 106114</strain>
    </source>
</reference>
<dbReference type="InterPro" id="IPR050107">
    <property type="entry name" value="ABC_carbohydrate_import_ATPase"/>
</dbReference>
<evidence type="ECO:0000256" key="2">
    <source>
        <dbReference type="ARBA" id="ARBA00022448"/>
    </source>
</evidence>
<dbReference type="PROSITE" id="PS50893">
    <property type="entry name" value="ABC_TRANSPORTER_2"/>
    <property type="match status" value="2"/>
</dbReference>
<keyword evidence="8" id="KW-0472">Membrane</keyword>
<dbReference type="InterPro" id="IPR003439">
    <property type="entry name" value="ABC_transporter-like_ATP-bd"/>
</dbReference>
<keyword evidence="3" id="KW-1003">Cell membrane</keyword>
<feature type="domain" description="ABC transporter" evidence="9">
    <location>
        <begin position="271"/>
        <end position="515"/>
    </location>
</feature>
<comment type="subcellular location">
    <subcellularLocation>
        <location evidence="1">Cell membrane</location>
        <topology evidence="1">Peripheral membrane protein</topology>
    </subcellularLocation>
</comment>
<accession>A0A511QXD3</accession>
<dbReference type="PROSITE" id="PS00211">
    <property type="entry name" value="ABC_TRANSPORTER_1"/>
    <property type="match status" value="1"/>
</dbReference>
<protein>
    <submittedName>
        <fullName evidence="10">Sugar ABC transporter ATP-binding protein</fullName>
    </submittedName>
</protein>
<evidence type="ECO:0000259" key="9">
    <source>
        <dbReference type="PROSITE" id="PS50893"/>
    </source>
</evidence>
<dbReference type="GO" id="GO:0016887">
    <property type="term" value="F:ATP hydrolysis activity"/>
    <property type="evidence" value="ECO:0007669"/>
    <property type="project" value="InterPro"/>
</dbReference>
<keyword evidence="7" id="KW-1278">Translocase</keyword>
<evidence type="ECO:0000256" key="8">
    <source>
        <dbReference type="ARBA" id="ARBA00023136"/>
    </source>
</evidence>
<name>A0A511QXD3_9DEIN</name>
<dbReference type="PANTHER" id="PTHR43790:SF4">
    <property type="entry name" value="GUANOSINE IMPORT ATP-BINDING PROTEIN NUPO"/>
    <property type="match status" value="1"/>
</dbReference>
<dbReference type="FunFam" id="3.40.50.300:FF:000127">
    <property type="entry name" value="Ribose import ATP-binding protein RbsA"/>
    <property type="match status" value="1"/>
</dbReference>
<keyword evidence="4" id="KW-0677">Repeat</keyword>
<dbReference type="InterPro" id="IPR003593">
    <property type="entry name" value="AAA+_ATPase"/>
</dbReference>
<dbReference type="AlphaFoldDB" id="A0A511QXD3"/>
<comment type="caution">
    <text evidence="10">The sequence shown here is derived from an EMBL/GenBank/DDBJ whole genome shotgun (WGS) entry which is preliminary data.</text>
</comment>
<evidence type="ECO:0000256" key="6">
    <source>
        <dbReference type="ARBA" id="ARBA00022840"/>
    </source>
</evidence>
<dbReference type="EMBL" id="BJXL01000002">
    <property type="protein sequence ID" value="GEM82034.1"/>
    <property type="molecule type" value="Genomic_DNA"/>
</dbReference>
<feature type="domain" description="ABC transporter" evidence="9">
    <location>
        <begin position="19"/>
        <end position="254"/>
    </location>
</feature>
<dbReference type="RefSeq" id="WP_240637186.1">
    <property type="nucleotide sequence ID" value="NZ_BJXL01000002.1"/>
</dbReference>
<evidence type="ECO:0000256" key="4">
    <source>
        <dbReference type="ARBA" id="ARBA00022737"/>
    </source>
</evidence>
<dbReference type="SUPFAM" id="SSF52540">
    <property type="entry name" value="P-loop containing nucleoside triphosphate hydrolases"/>
    <property type="match status" value="2"/>
</dbReference>
<dbReference type="Proteomes" id="UP000321197">
    <property type="component" value="Unassembled WGS sequence"/>
</dbReference>
<dbReference type="InterPro" id="IPR017871">
    <property type="entry name" value="ABC_transporter-like_CS"/>
</dbReference>